<accession>C2MCV8</accession>
<dbReference type="CDD" id="cd06583">
    <property type="entry name" value="PGRP"/>
    <property type="match status" value="1"/>
</dbReference>
<dbReference type="InterPro" id="IPR036505">
    <property type="entry name" value="Amidase/PGRP_sf"/>
</dbReference>
<dbReference type="PANTHER" id="PTHR11022">
    <property type="entry name" value="PEPTIDOGLYCAN RECOGNITION PROTEIN"/>
    <property type="match status" value="1"/>
</dbReference>
<evidence type="ECO:0000313" key="3">
    <source>
        <dbReference type="Proteomes" id="UP000003303"/>
    </source>
</evidence>
<dbReference type="PROSITE" id="PS00018">
    <property type="entry name" value="EF_HAND_1"/>
    <property type="match status" value="1"/>
</dbReference>
<keyword evidence="3" id="KW-1185">Reference proteome</keyword>
<dbReference type="SMART" id="SM00644">
    <property type="entry name" value="Ami_2"/>
    <property type="match status" value="1"/>
</dbReference>
<dbReference type="InterPro" id="IPR018247">
    <property type="entry name" value="EF_Hand_1_Ca_BS"/>
</dbReference>
<evidence type="ECO:0000259" key="1">
    <source>
        <dbReference type="SMART" id="SM00644"/>
    </source>
</evidence>
<dbReference type="FunFam" id="3.40.80.10:FF:000008">
    <property type="entry name" value="N-acetylmuramoyl-L-alanine amidase"/>
    <property type="match status" value="1"/>
</dbReference>
<dbReference type="RefSeq" id="WP_007365673.1">
    <property type="nucleotide sequence ID" value="NZ_ACLR01000179.1"/>
</dbReference>
<dbReference type="STRING" id="596327.PORUE0001_1790"/>
<feature type="domain" description="N-acetylmuramoyl-L-alanine amidase" evidence="1">
    <location>
        <begin position="1"/>
        <end position="129"/>
    </location>
</feature>
<name>C2MCV8_9PORP</name>
<sequence length="155" mass="17678">MKPEDIKYIVVHCSATRSNMTYSAWQLDQDHRARGFAMAGYHFYITRAGVIESLRPLSMPGAHAIGYNRCSLGVCYEGGLRPDGTPWDTRTPEQRAAMLKLLQTLVAIHPKARIVGHRDLSPDLNHNGIIEPHEWMKACPCFDAFKEYLSLWHKR</sequence>
<dbReference type="EMBL" id="ACLR01000179">
    <property type="protein sequence ID" value="EEK16494.1"/>
    <property type="molecule type" value="Genomic_DNA"/>
</dbReference>
<gene>
    <name evidence="2" type="ORF">PORUE0001_1790</name>
</gene>
<dbReference type="SUPFAM" id="SSF55846">
    <property type="entry name" value="N-acetylmuramoyl-L-alanine amidase-like"/>
    <property type="match status" value="1"/>
</dbReference>
<comment type="caution">
    <text evidence="2">The sequence shown here is derived from an EMBL/GenBank/DDBJ whole genome shotgun (WGS) entry which is preliminary data.</text>
</comment>
<dbReference type="InterPro" id="IPR002502">
    <property type="entry name" value="Amidase_domain"/>
</dbReference>
<dbReference type="OrthoDB" id="1037861at2"/>
<dbReference type="GO" id="GO:0009253">
    <property type="term" value="P:peptidoglycan catabolic process"/>
    <property type="evidence" value="ECO:0007669"/>
    <property type="project" value="InterPro"/>
</dbReference>
<dbReference type="Pfam" id="PF01510">
    <property type="entry name" value="Amidase_2"/>
    <property type="match status" value="1"/>
</dbReference>
<dbReference type="Gene3D" id="3.40.80.10">
    <property type="entry name" value="Peptidoglycan recognition protein-like"/>
    <property type="match status" value="1"/>
</dbReference>
<dbReference type="Proteomes" id="UP000003303">
    <property type="component" value="Unassembled WGS sequence"/>
</dbReference>
<dbReference type="InterPro" id="IPR015510">
    <property type="entry name" value="PGRP"/>
</dbReference>
<evidence type="ECO:0000313" key="2">
    <source>
        <dbReference type="EMBL" id="EEK16494.1"/>
    </source>
</evidence>
<dbReference type="eggNOG" id="COG3023">
    <property type="taxonomic scope" value="Bacteria"/>
</dbReference>
<dbReference type="PANTHER" id="PTHR11022:SF41">
    <property type="entry name" value="PEPTIDOGLYCAN-RECOGNITION PROTEIN LC-RELATED"/>
    <property type="match status" value="1"/>
</dbReference>
<protein>
    <submittedName>
        <fullName evidence="2">N-acetylmuramoyl-L-alanine amidase</fullName>
    </submittedName>
</protein>
<proteinExistence type="predicted"/>
<dbReference type="AlphaFoldDB" id="C2MCV8"/>
<reference evidence="2 3" key="1">
    <citation type="submission" date="2009-04" db="EMBL/GenBank/DDBJ databases">
        <authorList>
            <person name="Sebastian Y."/>
            <person name="Madupu R."/>
            <person name="Durkin A.S."/>
            <person name="Torralba M."/>
            <person name="Methe B."/>
            <person name="Sutton G.G."/>
            <person name="Strausberg R.L."/>
            <person name="Nelson K.E."/>
        </authorList>
    </citation>
    <scope>NUCLEOTIDE SEQUENCE [LARGE SCALE GENOMIC DNA]</scope>
    <source>
        <strain evidence="2 3">60-3</strain>
    </source>
</reference>
<organism evidence="2 3">
    <name type="scientific">Porphyromonas uenonis 60-3</name>
    <dbReference type="NCBI Taxonomy" id="596327"/>
    <lineage>
        <taxon>Bacteria</taxon>
        <taxon>Pseudomonadati</taxon>
        <taxon>Bacteroidota</taxon>
        <taxon>Bacteroidia</taxon>
        <taxon>Bacteroidales</taxon>
        <taxon>Porphyromonadaceae</taxon>
        <taxon>Porphyromonas</taxon>
    </lineage>
</organism>
<dbReference type="GO" id="GO:0008745">
    <property type="term" value="F:N-acetylmuramoyl-L-alanine amidase activity"/>
    <property type="evidence" value="ECO:0007669"/>
    <property type="project" value="InterPro"/>
</dbReference>